<keyword evidence="3 9" id="KW-0808">Transferase</keyword>
<dbReference type="GO" id="GO:0003887">
    <property type="term" value="F:DNA-directed DNA polymerase activity"/>
    <property type="evidence" value="ECO:0007669"/>
    <property type="project" value="UniProtKB-KW"/>
</dbReference>
<dbReference type="GO" id="GO:0009360">
    <property type="term" value="C:DNA polymerase III complex"/>
    <property type="evidence" value="ECO:0007669"/>
    <property type="project" value="InterPro"/>
</dbReference>
<dbReference type="PANTHER" id="PTHR11669:SF8">
    <property type="entry name" value="DNA POLYMERASE III SUBUNIT DELTA"/>
    <property type="match status" value="1"/>
</dbReference>
<evidence type="ECO:0000256" key="7">
    <source>
        <dbReference type="ARBA" id="ARBA00049244"/>
    </source>
</evidence>
<sequence>MPFRDLVDQDHAVLLLRTAVRTGRVSHAYLFVGPRGVGRHNAAIAFAQLLNCERADGDACGQCRTCTLIASGQHPDVRVVDVAQGRLLDPEDTTKTGIGIKQVLALRREVVYPPYQSRWKVYVLVDAEAMTNEAANSLLKVLEEPPARVVIVLIAESTVPLLPTVVSRCQLVRFSLIPSPAIERALVERYGVPKGRARFVAALAGGELGRAVRWVTSEETQQRREQMLDLLERLEQADPLDRLDAAEEFAKDKDNLPELLEIALFWYRDILVWQQTGDEEQLINLDRRDRIAALATALSLALLNARIQAVEDAKDALEMNVHPRLLLETLFLRITPPTEPMPGRRT</sequence>
<organism evidence="9 10">
    <name type="scientific">Candidatus Segetimicrobium genomatis</name>
    <dbReference type="NCBI Taxonomy" id="2569760"/>
    <lineage>
        <taxon>Bacteria</taxon>
        <taxon>Bacillati</taxon>
        <taxon>Candidatus Sysuimicrobiota</taxon>
        <taxon>Candidatus Sysuimicrobiia</taxon>
        <taxon>Candidatus Sysuimicrobiales</taxon>
        <taxon>Candidatus Segetimicrobiaceae</taxon>
        <taxon>Candidatus Segetimicrobium</taxon>
    </lineage>
</organism>
<gene>
    <name evidence="9" type="primary">holB</name>
    <name evidence="9" type="ORF">E6H05_04480</name>
</gene>
<dbReference type="InterPro" id="IPR015199">
    <property type="entry name" value="DNA_pol_III_delta_C"/>
</dbReference>
<dbReference type="InterPro" id="IPR027417">
    <property type="entry name" value="P-loop_NTPase"/>
</dbReference>
<dbReference type="InterPro" id="IPR004622">
    <property type="entry name" value="DNA_pol_HolB"/>
</dbReference>
<dbReference type="GO" id="GO:0008408">
    <property type="term" value="F:3'-5' exonuclease activity"/>
    <property type="evidence" value="ECO:0007669"/>
    <property type="project" value="InterPro"/>
</dbReference>
<feature type="domain" description="DNA polymerase III delta subunit C-terminal" evidence="8">
    <location>
        <begin position="222"/>
        <end position="334"/>
    </location>
</feature>
<evidence type="ECO:0000256" key="4">
    <source>
        <dbReference type="ARBA" id="ARBA00022695"/>
    </source>
</evidence>
<reference evidence="9 10" key="1">
    <citation type="journal article" date="2019" name="Nat. Microbiol.">
        <title>Mediterranean grassland soil C-N compound turnover is dependent on rainfall and depth, and is mediated by genomically divergent microorganisms.</title>
        <authorList>
            <person name="Diamond S."/>
            <person name="Andeer P.F."/>
            <person name="Li Z."/>
            <person name="Crits-Christoph A."/>
            <person name="Burstein D."/>
            <person name="Anantharaman K."/>
            <person name="Lane K.R."/>
            <person name="Thomas B.C."/>
            <person name="Pan C."/>
            <person name="Northen T.R."/>
            <person name="Banfield J.F."/>
        </authorList>
    </citation>
    <scope>NUCLEOTIDE SEQUENCE [LARGE SCALE GENOMIC DNA]</scope>
    <source>
        <strain evidence="9">NP_8</strain>
    </source>
</reference>
<comment type="caution">
    <text evidence="9">The sequence shown here is derived from an EMBL/GenBank/DDBJ whole genome shotgun (WGS) entry which is preliminary data.</text>
</comment>
<dbReference type="SUPFAM" id="SSF48019">
    <property type="entry name" value="post-AAA+ oligomerization domain-like"/>
    <property type="match status" value="1"/>
</dbReference>
<dbReference type="SUPFAM" id="SSF52540">
    <property type="entry name" value="P-loop containing nucleoside triphosphate hydrolases"/>
    <property type="match status" value="1"/>
</dbReference>
<dbReference type="EMBL" id="VBAP01000029">
    <property type="protein sequence ID" value="TMI76135.1"/>
    <property type="molecule type" value="Genomic_DNA"/>
</dbReference>
<dbReference type="InterPro" id="IPR050238">
    <property type="entry name" value="DNA_Rep/Repair_Clamp_Loader"/>
</dbReference>
<evidence type="ECO:0000256" key="5">
    <source>
        <dbReference type="ARBA" id="ARBA00022705"/>
    </source>
</evidence>
<dbReference type="InterPro" id="IPR008921">
    <property type="entry name" value="DNA_pol3_clamp-load_cplx_C"/>
</dbReference>
<dbReference type="NCBIfam" id="TIGR00678">
    <property type="entry name" value="holB"/>
    <property type="match status" value="1"/>
</dbReference>
<proteinExistence type="predicted"/>
<dbReference type="Pfam" id="PF09115">
    <property type="entry name" value="DNApol3-delta_C"/>
    <property type="match status" value="1"/>
</dbReference>
<evidence type="ECO:0000259" key="8">
    <source>
        <dbReference type="Pfam" id="PF09115"/>
    </source>
</evidence>
<evidence type="ECO:0000256" key="6">
    <source>
        <dbReference type="ARBA" id="ARBA00022932"/>
    </source>
</evidence>
<keyword evidence="5" id="KW-0235">DNA replication</keyword>
<dbReference type="GO" id="GO:0006261">
    <property type="term" value="P:DNA-templated DNA replication"/>
    <property type="evidence" value="ECO:0007669"/>
    <property type="project" value="TreeGrafter"/>
</dbReference>
<keyword evidence="4 9" id="KW-0548">Nucleotidyltransferase</keyword>
<dbReference type="PANTHER" id="PTHR11669">
    <property type="entry name" value="REPLICATION FACTOR C / DNA POLYMERASE III GAMMA-TAU SUBUNIT"/>
    <property type="match status" value="1"/>
</dbReference>
<dbReference type="GO" id="GO:0003677">
    <property type="term" value="F:DNA binding"/>
    <property type="evidence" value="ECO:0007669"/>
    <property type="project" value="InterPro"/>
</dbReference>
<dbReference type="AlphaFoldDB" id="A0A537IXY4"/>
<evidence type="ECO:0000256" key="3">
    <source>
        <dbReference type="ARBA" id="ARBA00022679"/>
    </source>
</evidence>
<keyword evidence="6" id="KW-0239">DNA-directed DNA polymerase</keyword>
<evidence type="ECO:0000313" key="9">
    <source>
        <dbReference type="EMBL" id="TMI76135.1"/>
    </source>
</evidence>
<dbReference type="EC" id="2.7.7.7" evidence="1"/>
<dbReference type="Gene3D" id="1.20.272.10">
    <property type="match status" value="1"/>
</dbReference>
<accession>A0A537IXY4</accession>
<dbReference type="Gene3D" id="3.40.50.300">
    <property type="entry name" value="P-loop containing nucleotide triphosphate hydrolases"/>
    <property type="match status" value="1"/>
</dbReference>
<evidence type="ECO:0000313" key="10">
    <source>
        <dbReference type="Proteomes" id="UP000318834"/>
    </source>
</evidence>
<name>A0A537IXY4_9BACT</name>
<evidence type="ECO:0000256" key="1">
    <source>
        <dbReference type="ARBA" id="ARBA00012417"/>
    </source>
</evidence>
<dbReference type="Pfam" id="PF13177">
    <property type="entry name" value="DNA_pol3_delta2"/>
    <property type="match status" value="1"/>
</dbReference>
<dbReference type="Proteomes" id="UP000318834">
    <property type="component" value="Unassembled WGS sequence"/>
</dbReference>
<protein>
    <recommendedName>
        <fullName evidence="2">DNA polymerase III subunit delta'</fullName>
        <ecNumber evidence="1">2.7.7.7</ecNumber>
    </recommendedName>
</protein>
<comment type="catalytic activity">
    <reaction evidence="7">
        <text>DNA(n) + a 2'-deoxyribonucleoside 5'-triphosphate = DNA(n+1) + diphosphate</text>
        <dbReference type="Rhea" id="RHEA:22508"/>
        <dbReference type="Rhea" id="RHEA-COMP:17339"/>
        <dbReference type="Rhea" id="RHEA-COMP:17340"/>
        <dbReference type="ChEBI" id="CHEBI:33019"/>
        <dbReference type="ChEBI" id="CHEBI:61560"/>
        <dbReference type="ChEBI" id="CHEBI:173112"/>
        <dbReference type="EC" id="2.7.7.7"/>
    </reaction>
</comment>
<evidence type="ECO:0000256" key="2">
    <source>
        <dbReference type="ARBA" id="ARBA00014363"/>
    </source>
</evidence>